<keyword evidence="1" id="KW-0560">Oxidoreductase</keyword>
<protein>
    <recommendedName>
        <fullName evidence="2">FAD dependent oxidoreductase domain-containing protein</fullName>
    </recommendedName>
</protein>
<dbReference type="Gene3D" id="3.50.50.60">
    <property type="entry name" value="FAD/NAD(P)-binding domain"/>
    <property type="match status" value="2"/>
</dbReference>
<dbReference type="GO" id="GO:0016491">
    <property type="term" value="F:oxidoreductase activity"/>
    <property type="evidence" value="ECO:0007669"/>
    <property type="project" value="UniProtKB-KW"/>
</dbReference>
<dbReference type="PANTHER" id="PTHR13847:SF289">
    <property type="entry name" value="GLYCINE OXIDASE"/>
    <property type="match status" value="1"/>
</dbReference>
<dbReference type="PANTHER" id="PTHR13847">
    <property type="entry name" value="SARCOSINE DEHYDROGENASE-RELATED"/>
    <property type="match status" value="1"/>
</dbReference>
<dbReference type="AlphaFoldDB" id="A0A381PZQ3"/>
<feature type="domain" description="FAD dependent oxidoreductase" evidence="2">
    <location>
        <begin position="12"/>
        <end position="401"/>
    </location>
</feature>
<evidence type="ECO:0000259" key="2">
    <source>
        <dbReference type="Pfam" id="PF01266"/>
    </source>
</evidence>
<name>A0A381PZQ3_9ZZZZ</name>
<dbReference type="InterPro" id="IPR006076">
    <property type="entry name" value="FAD-dep_OxRdtase"/>
</dbReference>
<dbReference type="SUPFAM" id="SSF51905">
    <property type="entry name" value="FAD/NAD(P)-binding domain"/>
    <property type="match status" value="1"/>
</dbReference>
<proteinExistence type="predicted"/>
<dbReference type="InterPro" id="IPR036188">
    <property type="entry name" value="FAD/NAD-bd_sf"/>
</dbReference>
<evidence type="ECO:0000256" key="1">
    <source>
        <dbReference type="ARBA" id="ARBA00023002"/>
    </source>
</evidence>
<reference evidence="3" key="1">
    <citation type="submission" date="2018-05" db="EMBL/GenBank/DDBJ databases">
        <authorList>
            <person name="Lanie J.A."/>
            <person name="Ng W.-L."/>
            <person name="Kazmierczak K.M."/>
            <person name="Andrzejewski T.M."/>
            <person name="Davidsen T.M."/>
            <person name="Wayne K.J."/>
            <person name="Tettelin H."/>
            <person name="Glass J.I."/>
            <person name="Rusch D."/>
            <person name="Podicherti R."/>
            <person name="Tsui H.-C.T."/>
            <person name="Winkler M.E."/>
        </authorList>
    </citation>
    <scope>NUCLEOTIDE SEQUENCE</scope>
</reference>
<dbReference type="Pfam" id="PF01266">
    <property type="entry name" value="DAO"/>
    <property type="match status" value="1"/>
</dbReference>
<dbReference type="Gene3D" id="3.30.9.10">
    <property type="entry name" value="D-Amino Acid Oxidase, subunit A, domain 2"/>
    <property type="match status" value="1"/>
</dbReference>
<dbReference type="SUPFAM" id="SSF54373">
    <property type="entry name" value="FAD-linked reductases, C-terminal domain"/>
    <property type="match status" value="1"/>
</dbReference>
<sequence>MISDSISDSKKVNIIGSGIVGLCCALHLQRDGWGVTIIDKVGPGESCSYGHAGVLSETSALPNAMPGVISKVPKWLLDPEGPLYIRMRYLPHLLPWLLRFVKAGTASESENTVRSLLDLNAGTVEKYQNLISSSQAGSLIRPSGYLNVYQSESSYKHASAGWELLQRHGAQLRMLTGRELHELEPMLAPSYIRAVMIENQGYATNPYRLAQVLSEQFSQAGGVFLRREVREARLSADGNVRLNLDLGYVESGKLVVAAGAWSHQITAQLGIHIPLETERGYHVTLAHPEVQPRHVIMEAEHKFVATPMEMGIRFAGTAELAGLTASPNYERADILLRLGKRMFPGLSGTEKTEWMGHRPSLPDSRPVIGKCPDAPNVLFAFGHGHRGLIGAPMTGEIIADLMANRQPKIDIAPFRPERF</sequence>
<gene>
    <name evidence="3" type="ORF">METZ01_LOCUS24992</name>
</gene>
<dbReference type="GO" id="GO:0005737">
    <property type="term" value="C:cytoplasm"/>
    <property type="evidence" value="ECO:0007669"/>
    <property type="project" value="TreeGrafter"/>
</dbReference>
<evidence type="ECO:0000313" key="3">
    <source>
        <dbReference type="EMBL" id="SUZ72138.1"/>
    </source>
</evidence>
<accession>A0A381PZQ3</accession>
<dbReference type="EMBL" id="UINC01001145">
    <property type="protein sequence ID" value="SUZ72138.1"/>
    <property type="molecule type" value="Genomic_DNA"/>
</dbReference>
<organism evidence="3">
    <name type="scientific">marine metagenome</name>
    <dbReference type="NCBI Taxonomy" id="408172"/>
    <lineage>
        <taxon>unclassified sequences</taxon>
        <taxon>metagenomes</taxon>
        <taxon>ecological metagenomes</taxon>
    </lineage>
</organism>